<dbReference type="PROSITE" id="PS00615">
    <property type="entry name" value="C_TYPE_LECTIN_1"/>
    <property type="match status" value="1"/>
</dbReference>
<evidence type="ECO:0000313" key="5">
    <source>
        <dbReference type="RefSeq" id="XP_006816670.1"/>
    </source>
</evidence>
<evidence type="ECO:0000313" key="4">
    <source>
        <dbReference type="Proteomes" id="UP000694865"/>
    </source>
</evidence>
<organism evidence="4 5">
    <name type="scientific">Saccoglossus kowalevskii</name>
    <name type="common">Acorn worm</name>
    <dbReference type="NCBI Taxonomy" id="10224"/>
    <lineage>
        <taxon>Eukaryota</taxon>
        <taxon>Metazoa</taxon>
        <taxon>Hemichordata</taxon>
        <taxon>Enteropneusta</taxon>
        <taxon>Harrimaniidae</taxon>
        <taxon>Saccoglossus</taxon>
    </lineage>
</organism>
<feature type="domain" description="C-type lectin" evidence="3">
    <location>
        <begin position="90"/>
        <end position="211"/>
    </location>
</feature>
<dbReference type="InterPro" id="IPR016187">
    <property type="entry name" value="CTDL_fold"/>
</dbReference>
<dbReference type="InterPro" id="IPR016186">
    <property type="entry name" value="C-type_lectin-like/link_sf"/>
</dbReference>
<dbReference type="Pfam" id="PF00059">
    <property type="entry name" value="Lectin_C"/>
    <property type="match status" value="1"/>
</dbReference>
<dbReference type="InterPro" id="IPR050111">
    <property type="entry name" value="C-type_lectin/snaclec_domain"/>
</dbReference>
<dbReference type="InterPro" id="IPR018378">
    <property type="entry name" value="C-type_lectin_CS"/>
</dbReference>
<dbReference type="RefSeq" id="XP_006816670.1">
    <property type="nucleotide sequence ID" value="XM_006816607.1"/>
</dbReference>
<dbReference type="Gene3D" id="3.10.100.10">
    <property type="entry name" value="Mannose-Binding Protein A, subunit A"/>
    <property type="match status" value="1"/>
</dbReference>
<feature type="region of interest" description="Disordered" evidence="2">
    <location>
        <begin position="49"/>
        <end position="72"/>
    </location>
</feature>
<name>A0ABM0M9H9_SACKO</name>
<dbReference type="SMART" id="SM00034">
    <property type="entry name" value="CLECT"/>
    <property type="match status" value="1"/>
</dbReference>
<feature type="non-terminal residue" evidence="5">
    <location>
        <position position="215"/>
    </location>
</feature>
<dbReference type="PANTHER" id="PTHR22803">
    <property type="entry name" value="MANNOSE, PHOSPHOLIPASE, LECTIN RECEPTOR RELATED"/>
    <property type="match status" value="1"/>
</dbReference>
<dbReference type="PROSITE" id="PS50041">
    <property type="entry name" value="C_TYPE_LECTIN_2"/>
    <property type="match status" value="1"/>
</dbReference>
<feature type="non-terminal residue" evidence="5">
    <location>
        <position position="1"/>
    </location>
</feature>
<dbReference type="Proteomes" id="UP000694865">
    <property type="component" value="Unplaced"/>
</dbReference>
<gene>
    <name evidence="5" type="primary">LOC102807020</name>
</gene>
<sequence length="215" mass="24526">YEAQERHVSLGTDLIYELIVIKPIDVSTTRWRERDDHSFEVTTSPIAHVTTPANPVHTSRGTPTEPTPGPSMPCEEVSCPDGWLLKCYGAEVSCYKIEVNRLTWQESNDNCEAMGAHLVFITDDEEAEFLESAMGGVSMAGCDPLYSCRYFIGIRLTSTGYEYTNGESVSYFRWNEGEPNDETQQHNCVDITRLSEWNDLPCSWRRRYVCEFEIQ</sequence>
<dbReference type="CDD" id="cd00037">
    <property type="entry name" value="CLECT"/>
    <property type="match status" value="1"/>
</dbReference>
<evidence type="ECO:0000256" key="1">
    <source>
        <dbReference type="ARBA" id="ARBA00023157"/>
    </source>
</evidence>
<keyword evidence="4" id="KW-1185">Reference proteome</keyword>
<dbReference type="SUPFAM" id="SSF56436">
    <property type="entry name" value="C-type lectin-like"/>
    <property type="match status" value="1"/>
</dbReference>
<proteinExistence type="predicted"/>
<protein>
    <submittedName>
        <fullName evidence="5">C-type lectin domain family 4 member G-like</fullName>
    </submittedName>
</protein>
<feature type="compositionally biased region" description="Polar residues" evidence="2">
    <location>
        <begin position="49"/>
        <end position="64"/>
    </location>
</feature>
<evidence type="ECO:0000259" key="3">
    <source>
        <dbReference type="PROSITE" id="PS50041"/>
    </source>
</evidence>
<keyword evidence="1" id="KW-1015">Disulfide bond</keyword>
<dbReference type="InterPro" id="IPR001304">
    <property type="entry name" value="C-type_lectin-like"/>
</dbReference>
<evidence type="ECO:0000256" key="2">
    <source>
        <dbReference type="SAM" id="MobiDB-lite"/>
    </source>
</evidence>
<reference evidence="5" key="1">
    <citation type="submission" date="2025-08" db="UniProtKB">
        <authorList>
            <consortium name="RefSeq"/>
        </authorList>
    </citation>
    <scope>IDENTIFICATION</scope>
    <source>
        <tissue evidence="5">Testes</tissue>
    </source>
</reference>
<dbReference type="GeneID" id="102807020"/>
<accession>A0ABM0M9H9</accession>